<feature type="binding site" evidence="6">
    <location>
        <position position="10"/>
    </location>
    <ligand>
        <name>Mg(2+)</name>
        <dbReference type="ChEBI" id="CHEBI:18420"/>
    </ligand>
</feature>
<keyword evidence="6" id="KW-0234">DNA repair</keyword>
<dbReference type="InterPro" id="IPR017961">
    <property type="entry name" value="DNA_pol_Y-fam_little_finger"/>
</dbReference>
<dbReference type="GO" id="GO:0009432">
    <property type="term" value="P:SOS response"/>
    <property type="evidence" value="ECO:0007669"/>
    <property type="project" value="TreeGrafter"/>
</dbReference>
<feature type="domain" description="UmuC" evidence="7">
    <location>
        <begin position="6"/>
        <end position="194"/>
    </location>
</feature>
<feature type="active site" evidence="6">
    <location>
        <position position="113"/>
    </location>
</feature>
<evidence type="ECO:0000313" key="9">
    <source>
        <dbReference type="Proteomes" id="UP000465601"/>
    </source>
</evidence>
<evidence type="ECO:0000256" key="4">
    <source>
        <dbReference type="ARBA" id="ARBA00022763"/>
    </source>
</evidence>
<accession>A0A833HM50</accession>
<dbReference type="GO" id="GO:0000287">
    <property type="term" value="F:magnesium ion binding"/>
    <property type="evidence" value="ECO:0007669"/>
    <property type="project" value="UniProtKB-UniRule"/>
</dbReference>
<evidence type="ECO:0000256" key="5">
    <source>
        <dbReference type="ARBA" id="ARBA00022932"/>
    </source>
</evidence>
<dbReference type="Gene3D" id="3.30.70.270">
    <property type="match status" value="1"/>
</dbReference>
<dbReference type="Gene3D" id="3.30.1490.100">
    <property type="entry name" value="DNA polymerase, Y-family, little finger domain"/>
    <property type="match status" value="1"/>
</dbReference>
<dbReference type="InterPro" id="IPR050116">
    <property type="entry name" value="DNA_polymerase-Y"/>
</dbReference>
<dbReference type="EMBL" id="WBZB01000043">
    <property type="protein sequence ID" value="KAB3527354.1"/>
    <property type="molecule type" value="Genomic_DNA"/>
</dbReference>
<dbReference type="GO" id="GO:0042276">
    <property type="term" value="P:error-prone translesion synthesis"/>
    <property type="evidence" value="ECO:0007669"/>
    <property type="project" value="TreeGrafter"/>
</dbReference>
<keyword evidence="6" id="KW-0808">Transferase</keyword>
<dbReference type="CDD" id="cd03586">
    <property type="entry name" value="PolY_Pol_IV_kappa"/>
    <property type="match status" value="1"/>
</dbReference>
<dbReference type="Gene3D" id="1.10.150.20">
    <property type="entry name" value="5' to 3' exonuclease, C-terminal subdomain"/>
    <property type="match status" value="1"/>
</dbReference>
<dbReference type="InterPro" id="IPR024728">
    <property type="entry name" value="PolY_HhH_motif"/>
</dbReference>
<keyword evidence="6" id="KW-0479">Metal-binding</keyword>
<comment type="catalytic activity">
    <reaction evidence="6">
        <text>DNA(n) + a 2'-deoxyribonucleoside 5'-triphosphate = DNA(n+1) + diphosphate</text>
        <dbReference type="Rhea" id="RHEA:22508"/>
        <dbReference type="Rhea" id="RHEA-COMP:17339"/>
        <dbReference type="Rhea" id="RHEA-COMP:17340"/>
        <dbReference type="ChEBI" id="CHEBI:33019"/>
        <dbReference type="ChEBI" id="CHEBI:61560"/>
        <dbReference type="ChEBI" id="CHEBI:173112"/>
        <dbReference type="EC" id="2.7.7.7"/>
    </reaction>
</comment>
<comment type="subcellular location">
    <subcellularLocation>
        <location evidence="6">Cytoplasm</location>
    </subcellularLocation>
</comment>
<evidence type="ECO:0000256" key="6">
    <source>
        <dbReference type="HAMAP-Rule" id="MF_01113"/>
    </source>
</evidence>
<keyword evidence="3 6" id="KW-0548">Nucleotidyltransferase</keyword>
<protein>
    <recommendedName>
        <fullName evidence="6">DNA polymerase IV</fullName>
        <shortName evidence="6">Pol IV</shortName>
        <ecNumber evidence="6">2.7.7.7</ecNumber>
    </recommendedName>
</protein>
<dbReference type="EC" id="2.7.7.7" evidence="6"/>
<dbReference type="GO" id="GO:0005829">
    <property type="term" value="C:cytosol"/>
    <property type="evidence" value="ECO:0007669"/>
    <property type="project" value="TreeGrafter"/>
</dbReference>
<dbReference type="InterPro" id="IPR043502">
    <property type="entry name" value="DNA/RNA_pol_sf"/>
</dbReference>
<dbReference type="GO" id="GO:0006281">
    <property type="term" value="P:DNA repair"/>
    <property type="evidence" value="ECO:0007669"/>
    <property type="project" value="UniProtKB-UniRule"/>
</dbReference>
<dbReference type="GO" id="GO:0003887">
    <property type="term" value="F:DNA-directed DNA polymerase activity"/>
    <property type="evidence" value="ECO:0007669"/>
    <property type="project" value="UniProtKB-UniRule"/>
</dbReference>
<dbReference type="GO" id="GO:0003684">
    <property type="term" value="F:damaged DNA binding"/>
    <property type="evidence" value="ECO:0007669"/>
    <property type="project" value="InterPro"/>
</dbReference>
<dbReference type="Pfam" id="PF00817">
    <property type="entry name" value="IMS"/>
    <property type="match status" value="1"/>
</dbReference>
<dbReference type="PANTHER" id="PTHR11076:SF35">
    <property type="entry name" value="DNA REPAIR PROTEIN HOMOLOG YOBH"/>
    <property type="match status" value="1"/>
</dbReference>
<keyword evidence="4 6" id="KW-0227">DNA damage</keyword>
<dbReference type="Pfam" id="PF11798">
    <property type="entry name" value="IMS_HHH"/>
    <property type="match status" value="1"/>
</dbReference>
<keyword evidence="6" id="KW-0238">DNA-binding</keyword>
<organism evidence="8 9">
    <name type="scientific">Alkaliphilus serpentinus</name>
    <dbReference type="NCBI Taxonomy" id="1482731"/>
    <lineage>
        <taxon>Bacteria</taxon>
        <taxon>Bacillati</taxon>
        <taxon>Bacillota</taxon>
        <taxon>Clostridia</taxon>
        <taxon>Peptostreptococcales</taxon>
        <taxon>Natronincolaceae</taxon>
        <taxon>Alkaliphilus</taxon>
    </lineage>
</organism>
<dbReference type="OrthoDB" id="9808813at2"/>
<dbReference type="InterPro" id="IPR043128">
    <property type="entry name" value="Rev_trsase/Diguanyl_cyclase"/>
</dbReference>
<comment type="caution">
    <text evidence="8">The sequence shown here is derived from an EMBL/GenBank/DDBJ whole genome shotgun (WGS) entry which is preliminary data.</text>
</comment>
<dbReference type="InterPro" id="IPR036775">
    <property type="entry name" value="DNA_pol_Y-fam_lit_finger_sf"/>
</dbReference>
<keyword evidence="6" id="KW-0460">Magnesium</keyword>
<dbReference type="HAMAP" id="MF_01113">
    <property type="entry name" value="DNApol_IV"/>
    <property type="match status" value="1"/>
</dbReference>
<keyword evidence="9" id="KW-1185">Reference proteome</keyword>
<dbReference type="AlphaFoldDB" id="A0A833HM50"/>
<dbReference type="Pfam" id="PF11799">
    <property type="entry name" value="IMS_C"/>
    <property type="match status" value="1"/>
</dbReference>
<comment type="subunit">
    <text evidence="6">Monomer.</text>
</comment>
<comment type="similarity">
    <text evidence="1 6">Belongs to the DNA polymerase type-Y family.</text>
</comment>
<gene>
    <name evidence="6" type="primary">dinB</name>
    <name evidence="8" type="ORF">F8153_12220</name>
</gene>
<evidence type="ECO:0000313" key="8">
    <source>
        <dbReference type="EMBL" id="KAB3527354.1"/>
    </source>
</evidence>
<dbReference type="InterPro" id="IPR001126">
    <property type="entry name" value="UmuC"/>
</dbReference>
<keyword evidence="2 6" id="KW-0515">Mutator protein</keyword>
<keyword evidence="6" id="KW-0963">Cytoplasm</keyword>
<feature type="site" description="Substrate discrimination" evidence="6">
    <location>
        <position position="15"/>
    </location>
</feature>
<keyword evidence="6" id="KW-0235">DNA replication</keyword>
<name>A0A833HM50_9FIRM</name>
<dbReference type="SUPFAM" id="SSF100879">
    <property type="entry name" value="Lesion bypass DNA polymerase (Y-family), little finger domain"/>
    <property type="match status" value="1"/>
</dbReference>
<comment type="cofactor">
    <cofactor evidence="6">
        <name>Mg(2+)</name>
        <dbReference type="ChEBI" id="CHEBI:18420"/>
    </cofactor>
    <text evidence="6">Binds 2 magnesium ions per subunit.</text>
</comment>
<dbReference type="GO" id="GO:0006261">
    <property type="term" value="P:DNA-templated DNA replication"/>
    <property type="evidence" value="ECO:0007669"/>
    <property type="project" value="UniProtKB-UniRule"/>
</dbReference>
<dbReference type="InterPro" id="IPR022880">
    <property type="entry name" value="DNApol_IV"/>
</dbReference>
<feature type="binding site" evidence="6">
    <location>
        <position position="112"/>
    </location>
    <ligand>
        <name>Mg(2+)</name>
        <dbReference type="ChEBI" id="CHEBI:18420"/>
    </ligand>
</feature>
<evidence type="ECO:0000256" key="2">
    <source>
        <dbReference type="ARBA" id="ARBA00022457"/>
    </source>
</evidence>
<dbReference type="PROSITE" id="PS50173">
    <property type="entry name" value="UMUC"/>
    <property type="match status" value="1"/>
</dbReference>
<reference evidence="8 9" key="1">
    <citation type="submission" date="2019-10" db="EMBL/GenBank/DDBJ databases">
        <title>Alkaliphilus serpentinus sp. nov. and Alkaliphilus pronyensis sp. nov., two novel anaerobic alkaliphilic species isolated from the serpentinized-hosted hydrothermal field of the Prony Bay (New Caledonia).</title>
        <authorList>
            <person name="Postec A."/>
        </authorList>
    </citation>
    <scope>NUCLEOTIDE SEQUENCE [LARGE SCALE GENOMIC DNA]</scope>
    <source>
        <strain evidence="8 9">LacT</strain>
    </source>
</reference>
<keyword evidence="5 6" id="KW-0239">DNA-directed DNA polymerase</keyword>
<proteinExistence type="inferred from homology"/>
<dbReference type="RefSeq" id="WP_151866636.1">
    <property type="nucleotide sequence ID" value="NZ_WBZB01000043.1"/>
</dbReference>
<sequence length="417" mass="47581">MGQRTIMHIDVNSAYLSWQAVYNLQSGATVDLRKIPSVVGGSQEERHGIVLAKSIPAKKFNIQTGEVIWQAKRKCPDLVVVPPNYSLYMKCSNSLKELLTEYFPTIQRFSVDEFFLDYTGMEKDYGDPVETAHKVKNKVREELGFTVNVGIGYNKLTAKMAGELKKPDMVHTLWSHELKTKMWPLPVEELYMVGRKTHKKLKQLNILTIGDLAQTDVKLLMGKLKSFGHLIWCYANGQEESPVFNGSHVPMKGLGNSSTIKFDVEDRETAHKILLALTESVATRLRDADFACRVVAVSIRTNELNTYSHQRKLLASTSITKEIYKVVKELFDESWRGEKIRHLGVRLTDLSEKEIIQRTLFDEKNQERYRILDETIDHIRERFGKYSVVRGIFTDGEVSPLIGGVGEEDYQMMSSIL</sequence>
<evidence type="ECO:0000259" key="7">
    <source>
        <dbReference type="PROSITE" id="PS50173"/>
    </source>
</evidence>
<dbReference type="Gene3D" id="3.40.1170.60">
    <property type="match status" value="1"/>
</dbReference>
<evidence type="ECO:0000256" key="3">
    <source>
        <dbReference type="ARBA" id="ARBA00022695"/>
    </source>
</evidence>
<dbReference type="PANTHER" id="PTHR11076">
    <property type="entry name" value="DNA REPAIR POLYMERASE UMUC / TRANSFERASE FAMILY MEMBER"/>
    <property type="match status" value="1"/>
</dbReference>
<dbReference type="SUPFAM" id="SSF56672">
    <property type="entry name" value="DNA/RNA polymerases"/>
    <property type="match status" value="1"/>
</dbReference>
<dbReference type="Proteomes" id="UP000465601">
    <property type="component" value="Unassembled WGS sequence"/>
</dbReference>
<evidence type="ECO:0000256" key="1">
    <source>
        <dbReference type="ARBA" id="ARBA00010945"/>
    </source>
</evidence>
<comment type="function">
    <text evidence="6">Poorly processive, error-prone DNA polymerase involved in untargeted mutagenesis. Copies undamaged DNA at stalled replication forks, which arise in vivo from mismatched or misaligned primer ends. These misaligned primers can be extended by PolIV. Exhibits no 3'-5' exonuclease (proofreading) activity. May be involved in translesional synthesis, in conjunction with the beta clamp from PolIII.</text>
</comment>